<keyword evidence="1" id="KW-0812">Transmembrane</keyword>
<evidence type="ECO:0000313" key="5">
    <source>
        <dbReference type="Proteomes" id="UP000030661"/>
    </source>
</evidence>
<dbReference type="InterPro" id="IPR055396">
    <property type="entry name" value="DUF7088"/>
</dbReference>
<dbReference type="HOGENOM" id="CLU_018716_0_0_0"/>
<sequence length="541" mass="59894">MKLSKEQLILLGKNLLVERYIGYVGLAGLICLALSGATWLVQMRFGALAAFFAIVGFIGVLIYLVGDFKHILAQFSKRSVKYGTNVTIMIFVVLGIAIFVEAISSQHSVRFDLTRNKRFTLSEQTKKILNTLEKDVNIMAFFSLDQGDREAANDLLQQYKRLSAHISYEFIDPDKNPGRAKSYDIKTYGTIVLETKAKHEKITELTEENLTNALVKVIRDEQKVVYFLKGHGERSLDDVGEHGYSQVKQAIEKENYVVKDLLLMQQQAVPEDATLLIIAGLQKDLVPAEEESLKAYINKGGNVLFLLDPDQSPGMTPFLKTYGVIVGDDMIIDTFSRVFGGGYEMPVASAYTQHPITENFNIATFYPVARSIRLEEQLPQGISGTVLATSSPQSWAETNKQELQGGAVEFNEGLDLQGPVPLAVVITRDLSQNAEQPDAPENPTEASQSQQGRLVVFGDSDFASNTYLGLSGNSDLFLNTVSWMAEEKDLIAIRAKDPETAPLILTAGQGRFAFFLSVVFLPLLVIGTGMMVYMNRKKSTQ</sequence>
<keyword evidence="1" id="KW-1133">Transmembrane helix</keyword>
<dbReference type="STRING" id="1499967.U27_05295"/>
<reference evidence="4" key="1">
    <citation type="journal article" date="2015" name="PeerJ">
        <title>First genomic representation of candidate bacterial phylum KSB3 points to enhanced environmental sensing as a trigger of wastewater bulking.</title>
        <authorList>
            <person name="Sekiguchi Y."/>
            <person name="Ohashi A."/>
            <person name="Parks D.H."/>
            <person name="Yamauchi T."/>
            <person name="Tyson G.W."/>
            <person name="Hugenholtz P."/>
        </authorList>
    </citation>
    <scope>NUCLEOTIDE SEQUENCE [LARGE SCALE GENOMIC DNA]</scope>
</reference>
<dbReference type="SUPFAM" id="SSF52317">
    <property type="entry name" value="Class I glutamine amidotransferase-like"/>
    <property type="match status" value="1"/>
</dbReference>
<dbReference type="AlphaFoldDB" id="A0A081C166"/>
<dbReference type="InterPro" id="IPR039975">
    <property type="entry name" value="IFT52"/>
</dbReference>
<dbReference type="Gene3D" id="3.40.30.10">
    <property type="entry name" value="Glutaredoxin"/>
    <property type="match status" value="1"/>
</dbReference>
<keyword evidence="1" id="KW-0472">Membrane</keyword>
<dbReference type="Pfam" id="PF23357">
    <property type="entry name" value="DUF7088"/>
    <property type="match status" value="1"/>
</dbReference>
<gene>
    <name evidence="4" type="ORF">U27_05295</name>
</gene>
<feature type="domain" description="ABC-type uncharacterised transport system" evidence="2">
    <location>
        <begin position="222"/>
        <end position="475"/>
    </location>
</feature>
<evidence type="ECO:0000259" key="2">
    <source>
        <dbReference type="Pfam" id="PF09822"/>
    </source>
</evidence>
<organism evidence="4">
    <name type="scientific">Vecturithrix granuli</name>
    <dbReference type="NCBI Taxonomy" id="1499967"/>
    <lineage>
        <taxon>Bacteria</taxon>
        <taxon>Candidatus Moduliflexota</taxon>
        <taxon>Candidatus Vecturitrichia</taxon>
        <taxon>Candidatus Vecturitrichales</taxon>
        <taxon>Candidatus Vecturitrichaceae</taxon>
        <taxon>Candidatus Vecturithrix</taxon>
    </lineage>
</organism>
<evidence type="ECO:0000313" key="4">
    <source>
        <dbReference type="EMBL" id="GAK58321.1"/>
    </source>
</evidence>
<dbReference type="eggNOG" id="COG3225">
    <property type="taxonomic scope" value="Bacteria"/>
</dbReference>
<dbReference type="PANTHER" id="PTHR12969:SF7">
    <property type="entry name" value="INTRAFLAGELLAR TRANSPORT PROTEIN 52 HOMOLOG"/>
    <property type="match status" value="1"/>
</dbReference>
<evidence type="ECO:0000256" key="1">
    <source>
        <dbReference type="SAM" id="Phobius"/>
    </source>
</evidence>
<accession>A0A081C166</accession>
<dbReference type="PANTHER" id="PTHR12969">
    <property type="entry name" value="NGD5/OSM-6/IFT52"/>
    <property type="match status" value="1"/>
</dbReference>
<evidence type="ECO:0000259" key="3">
    <source>
        <dbReference type="Pfam" id="PF23357"/>
    </source>
</evidence>
<proteinExistence type="predicted"/>
<keyword evidence="5" id="KW-1185">Reference proteome</keyword>
<feature type="transmembrane region" description="Helical" evidence="1">
    <location>
        <begin position="47"/>
        <end position="65"/>
    </location>
</feature>
<protein>
    <submittedName>
        <fullName evidence="4">Putative ABC-type uncharacterized transport system involved in gliding motility auxiliary</fullName>
    </submittedName>
</protein>
<dbReference type="InterPro" id="IPR029062">
    <property type="entry name" value="Class_I_gatase-like"/>
</dbReference>
<dbReference type="Pfam" id="PF09822">
    <property type="entry name" value="ABC_transp_aux"/>
    <property type="match status" value="1"/>
</dbReference>
<dbReference type="Proteomes" id="UP000030661">
    <property type="component" value="Unassembled WGS sequence"/>
</dbReference>
<feature type="transmembrane region" description="Helical" evidence="1">
    <location>
        <begin position="512"/>
        <end position="533"/>
    </location>
</feature>
<dbReference type="InterPro" id="IPR019196">
    <property type="entry name" value="ABC_transp_unknown"/>
</dbReference>
<feature type="domain" description="DUF7088" evidence="3">
    <location>
        <begin position="116"/>
        <end position="189"/>
    </location>
</feature>
<name>A0A081C166_VECG1</name>
<feature type="transmembrane region" description="Helical" evidence="1">
    <location>
        <begin position="20"/>
        <end position="41"/>
    </location>
</feature>
<dbReference type="EMBL" id="DF820467">
    <property type="protein sequence ID" value="GAK58321.1"/>
    <property type="molecule type" value="Genomic_DNA"/>
</dbReference>
<feature type="transmembrane region" description="Helical" evidence="1">
    <location>
        <begin position="86"/>
        <end position="104"/>
    </location>
</feature>